<dbReference type="SMART" id="SM00717">
    <property type="entry name" value="SANT"/>
    <property type="match status" value="1"/>
</dbReference>
<feature type="compositionally biased region" description="Basic and acidic residues" evidence="6">
    <location>
        <begin position="563"/>
        <end position="578"/>
    </location>
</feature>
<dbReference type="PROSITE" id="PS51293">
    <property type="entry name" value="SANT"/>
    <property type="match status" value="1"/>
</dbReference>
<dbReference type="GO" id="GO:0045893">
    <property type="term" value="P:positive regulation of DNA-templated transcription"/>
    <property type="evidence" value="ECO:0007669"/>
    <property type="project" value="TreeGrafter"/>
</dbReference>
<sequence length="927" mass="97896">MPAAPPYSAEPEEASEHSGPWHVSFQWIEDSRAFNEWVSEEDYESPGASSVNGGSAGGAKRRAHGTLSGDDKPLRPDGDNSDIPDRVTPMDIQENQRNQGNRSRRNEFEPLPGGELANVPSEDASVPGNTNADAPASSSGGNSMDVDKDKEDDNQGQKSPSAADPSGTADEQLQREEDARRLLVEQTQEIVVPSYSAWFNLSLIHDNERRALPEFFNSRNMSKTPTIYIEYRNFMVNSYRLNPSEYLTVTACRRNLAGDVCAIMRVHAFLEQWGLINYQADADSRPSTIGPPFTGHFRISADTPRGLIPFQPSISSSQLAGGVKASAAGGAAAAQATGTPVVDGLALRKNIFESPTIASESAKPARETNAAEAPATTKDIFCHTCGVNCTAVYYHCAKNLRQRVDLCAPCYMDGRFPGTLASSDFVKLTDSSSGQPGGGDDWSDQETLLLLEGIEMYDDDWNRIAEHVGTKSREECVLHFLKLPIEDPYDVAPLKDPRGAQSAVIPFSRADNPVMSVVAFLASNVNPGVAAAAAKAALAELTKDSKSAAHSEAVETGTAQDEDDKKAQAETVSDKEAAPADASGMDVDPDVSKHPSNGVDKPEAETEKLPPPGSELAYAASIALGAAAAKAAKLAEYEERQLENMVHRAVELQMSKLELKMRQFEEMEAAIEQERKDLARQRQQLVEECWALKKKMAFFESGAAGKVASAQSANVFQANDDVAQIVRPPTVPPKPVPAAPSDIPAPAQAPLPVQVPTPGLAAVTAPTTADVSAPVVTEISALANVAVDISSSAPAPSPPYSGVGAASGVAAGILLSTSTPSPHPAASPNSVALALANGSITTDMVPDSVAPANPVPAPVSPHTVPVEVAMVAESVEVVTEPEPTDNGLFTSQPEVDSGTSLAPPSAATPEHDDSHADESMDVDDPAA</sequence>
<feature type="coiled-coil region" evidence="5">
    <location>
        <begin position="647"/>
        <end position="695"/>
    </location>
</feature>
<keyword evidence="4" id="KW-0539">Nucleus</keyword>
<dbReference type="SUPFAM" id="SSF52113">
    <property type="entry name" value="BRCT domain"/>
    <property type="match status" value="1"/>
</dbReference>
<dbReference type="OrthoDB" id="118550at2759"/>
<dbReference type="Proteomes" id="UP001150907">
    <property type="component" value="Unassembled WGS sequence"/>
</dbReference>
<feature type="region of interest" description="Disordered" evidence="6">
    <location>
        <begin position="876"/>
        <end position="927"/>
    </location>
</feature>
<dbReference type="EMBL" id="JANBQF010000234">
    <property type="protein sequence ID" value="KAJ2003271.1"/>
    <property type="molecule type" value="Genomic_DNA"/>
</dbReference>
<dbReference type="SUPFAM" id="SSF46689">
    <property type="entry name" value="Homeodomain-like"/>
    <property type="match status" value="2"/>
</dbReference>
<dbReference type="AlphaFoldDB" id="A0A9W8EJF9"/>
<protein>
    <submittedName>
        <fullName evidence="11">SWI/SNF and RSC complex subunit Ssr2</fullName>
    </submittedName>
</protein>
<reference evidence="11" key="1">
    <citation type="submission" date="2022-07" db="EMBL/GenBank/DDBJ databases">
        <title>Phylogenomic reconstructions and comparative analyses of Kickxellomycotina fungi.</title>
        <authorList>
            <person name="Reynolds N.K."/>
            <person name="Stajich J.E."/>
            <person name="Barry K."/>
            <person name="Grigoriev I.V."/>
            <person name="Crous P."/>
            <person name="Smith M.E."/>
        </authorList>
    </citation>
    <scope>NUCLEOTIDE SEQUENCE</scope>
    <source>
        <strain evidence="11">IMI 214461</strain>
    </source>
</reference>
<feature type="region of interest" description="Disordered" evidence="6">
    <location>
        <begin position="37"/>
        <end position="174"/>
    </location>
</feature>
<name>A0A9W8EJF9_9FUNG</name>
<dbReference type="InterPro" id="IPR032451">
    <property type="entry name" value="SMARCC_C"/>
</dbReference>
<dbReference type="InterPro" id="IPR007526">
    <property type="entry name" value="SWIRM"/>
</dbReference>
<evidence type="ECO:0000256" key="6">
    <source>
        <dbReference type="SAM" id="MobiDB-lite"/>
    </source>
</evidence>
<feature type="compositionally biased region" description="Basic and acidic residues" evidence="6">
    <location>
        <begin position="909"/>
        <end position="918"/>
    </location>
</feature>
<evidence type="ECO:0000256" key="2">
    <source>
        <dbReference type="ARBA" id="ARBA00023125"/>
    </source>
</evidence>
<evidence type="ECO:0000313" key="12">
    <source>
        <dbReference type="Proteomes" id="UP001150907"/>
    </source>
</evidence>
<keyword evidence="2" id="KW-0238">DNA-binding</keyword>
<evidence type="ECO:0000313" key="11">
    <source>
        <dbReference type="EMBL" id="KAJ2003271.1"/>
    </source>
</evidence>
<keyword evidence="12" id="KW-1185">Reference proteome</keyword>
<dbReference type="FunFam" id="1.10.10.60:FF:000014">
    <property type="entry name" value="SWI/SNF complex subunit SMARCC2 isoform C"/>
    <property type="match status" value="1"/>
</dbReference>
<dbReference type="InterPro" id="IPR001005">
    <property type="entry name" value="SANT/Myb"/>
</dbReference>
<dbReference type="GO" id="GO:0003677">
    <property type="term" value="F:DNA binding"/>
    <property type="evidence" value="ECO:0007669"/>
    <property type="project" value="UniProtKB-KW"/>
</dbReference>
<dbReference type="Pfam" id="PF00249">
    <property type="entry name" value="Myb_DNA-binding"/>
    <property type="match status" value="1"/>
</dbReference>
<keyword evidence="3" id="KW-0804">Transcription</keyword>
<dbReference type="GO" id="GO:0016514">
    <property type="term" value="C:SWI/SNF complex"/>
    <property type="evidence" value="ECO:0007669"/>
    <property type="project" value="TreeGrafter"/>
</dbReference>
<dbReference type="Pfam" id="PF04433">
    <property type="entry name" value="SWIRM"/>
    <property type="match status" value="1"/>
</dbReference>
<feature type="compositionally biased region" description="Polar residues" evidence="6">
    <location>
        <begin position="127"/>
        <end position="142"/>
    </location>
</feature>
<feature type="region of interest" description="Disordered" evidence="6">
    <location>
        <begin position="1"/>
        <end position="22"/>
    </location>
</feature>
<evidence type="ECO:0000256" key="1">
    <source>
        <dbReference type="ARBA" id="ARBA00023015"/>
    </source>
</evidence>
<feature type="compositionally biased region" description="Polar residues" evidence="6">
    <location>
        <begin position="887"/>
        <end position="902"/>
    </location>
</feature>
<evidence type="ECO:0000256" key="5">
    <source>
        <dbReference type="SAM" id="Coils"/>
    </source>
</evidence>
<dbReference type="PANTHER" id="PTHR12802">
    <property type="entry name" value="SWI/SNF COMPLEX-RELATED"/>
    <property type="match status" value="1"/>
</dbReference>
<organism evidence="11 12">
    <name type="scientific">Coemansia thaxteri</name>
    <dbReference type="NCBI Taxonomy" id="2663907"/>
    <lineage>
        <taxon>Eukaryota</taxon>
        <taxon>Fungi</taxon>
        <taxon>Fungi incertae sedis</taxon>
        <taxon>Zoopagomycota</taxon>
        <taxon>Kickxellomycotina</taxon>
        <taxon>Kickxellomycetes</taxon>
        <taxon>Kickxellales</taxon>
        <taxon>Kickxellaceae</taxon>
        <taxon>Coemansia</taxon>
    </lineage>
</organism>
<dbReference type="InterPro" id="IPR017884">
    <property type="entry name" value="SANT_dom"/>
</dbReference>
<evidence type="ECO:0000259" key="10">
    <source>
        <dbReference type="PROSITE" id="PS52032"/>
    </source>
</evidence>
<feature type="domain" description="Myb-like" evidence="7">
    <location>
        <begin position="442"/>
        <end position="484"/>
    </location>
</feature>
<dbReference type="SUPFAM" id="SSF57850">
    <property type="entry name" value="RING/U-box"/>
    <property type="match status" value="1"/>
</dbReference>
<feature type="compositionally biased region" description="Basic and acidic residues" evidence="6">
    <location>
        <begin position="145"/>
        <end position="155"/>
    </location>
</feature>
<evidence type="ECO:0000259" key="9">
    <source>
        <dbReference type="PROSITE" id="PS51293"/>
    </source>
</evidence>
<evidence type="ECO:0000259" key="8">
    <source>
        <dbReference type="PROSITE" id="PS50934"/>
    </source>
</evidence>
<keyword evidence="1" id="KW-0805">Transcription regulation</keyword>
<feature type="compositionally biased region" description="Basic and acidic residues" evidence="6">
    <location>
        <begin position="69"/>
        <end position="78"/>
    </location>
</feature>
<dbReference type="CDD" id="cd00167">
    <property type="entry name" value="SANT"/>
    <property type="match status" value="1"/>
</dbReference>
<dbReference type="GO" id="GO:0042393">
    <property type="term" value="F:histone binding"/>
    <property type="evidence" value="ECO:0007669"/>
    <property type="project" value="TreeGrafter"/>
</dbReference>
<dbReference type="PROSITE" id="PS50934">
    <property type="entry name" value="SWIRM"/>
    <property type="match status" value="1"/>
</dbReference>
<gene>
    <name evidence="11" type="primary">ssr2</name>
    <name evidence="11" type="ORF">H4R26_003167</name>
</gene>
<proteinExistence type="predicted"/>
<dbReference type="PANTHER" id="PTHR12802:SF41">
    <property type="entry name" value="BRAHMA ASSOCIATED PROTEIN 155 KDA"/>
    <property type="match status" value="1"/>
</dbReference>
<feature type="domain" description="Chromo" evidence="10">
    <location>
        <begin position="1"/>
        <end position="64"/>
    </location>
</feature>
<accession>A0A9W8EJF9</accession>
<dbReference type="Gene3D" id="1.10.10.10">
    <property type="entry name" value="Winged helix-like DNA-binding domain superfamily/Winged helix DNA-binding domain"/>
    <property type="match status" value="1"/>
</dbReference>
<dbReference type="InterPro" id="IPR036388">
    <property type="entry name" value="WH-like_DNA-bd_sf"/>
</dbReference>
<dbReference type="FunFam" id="1.10.10.10:FF:000020">
    <property type="entry name" value="SWI/SNF complex subunit SMARCC2 isoform c"/>
    <property type="match status" value="1"/>
</dbReference>
<dbReference type="InterPro" id="IPR036420">
    <property type="entry name" value="BRCT_dom_sf"/>
</dbReference>
<evidence type="ECO:0000256" key="3">
    <source>
        <dbReference type="ARBA" id="ARBA00023163"/>
    </source>
</evidence>
<feature type="domain" description="SANT" evidence="9">
    <location>
        <begin position="437"/>
        <end position="488"/>
    </location>
</feature>
<dbReference type="Gene3D" id="1.10.10.60">
    <property type="entry name" value="Homeodomain-like"/>
    <property type="match status" value="1"/>
</dbReference>
<dbReference type="InterPro" id="IPR009057">
    <property type="entry name" value="Homeodomain-like_sf"/>
</dbReference>
<evidence type="ECO:0000259" key="7">
    <source>
        <dbReference type="PROSITE" id="PS50090"/>
    </source>
</evidence>
<feature type="region of interest" description="Disordered" evidence="6">
    <location>
        <begin position="545"/>
        <end position="613"/>
    </location>
</feature>
<dbReference type="InterPro" id="IPR049898">
    <property type="entry name" value="MARR_BRCT_CHROMO"/>
</dbReference>
<comment type="caution">
    <text evidence="11">The sequence shown here is derived from an EMBL/GenBank/DDBJ whole genome shotgun (WGS) entry which is preliminary data.</text>
</comment>
<evidence type="ECO:0000256" key="4">
    <source>
        <dbReference type="ARBA" id="ARBA00023242"/>
    </source>
</evidence>
<keyword evidence="5" id="KW-0175">Coiled coil</keyword>
<feature type="domain" description="SWIRM" evidence="8">
    <location>
        <begin position="190"/>
        <end position="287"/>
    </location>
</feature>
<dbReference type="PROSITE" id="PS50090">
    <property type="entry name" value="MYB_LIKE"/>
    <property type="match status" value="1"/>
</dbReference>
<dbReference type="PROSITE" id="PS52032">
    <property type="entry name" value="MARR_BRCT_CHROMO"/>
    <property type="match status" value="1"/>
</dbReference>
<dbReference type="Pfam" id="PF16495">
    <property type="entry name" value="SWIRM-assoc_1"/>
    <property type="match status" value="1"/>
</dbReference>